<dbReference type="GO" id="GO:0005737">
    <property type="term" value="C:cytoplasm"/>
    <property type="evidence" value="ECO:0007669"/>
    <property type="project" value="UniProtKB-SubCell"/>
</dbReference>
<evidence type="ECO:0000256" key="3">
    <source>
        <dbReference type="ARBA" id="ARBA00022670"/>
    </source>
</evidence>
<evidence type="ECO:0000256" key="6">
    <source>
        <dbReference type="ARBA" id="ARBA00022942"/>
    </source>
</evidence>
<dbReference type="Pfam" id="PF12465">
    <property type="entry name" value="Pr_beta_C"/>
    <property type="match status" value="1"/>
</dbReference>
<name>A0A9N9RPX9_9DIPT</name>
<dbReference type="InterPro" id="IPR029055">
    <property type="entry name" value="Ntn_hydrolases_N"/>
</dbReference>
<evidence type="ECO:0000259" key="12">
    <source>
        <dbReference type="Pfam" id="PF12465"/>
    </source>
</evidence>
<accession>A0A9N9RPX9</accession>
<dbReference type="PRINTS" id="PR00141">
    <property type="entry name" value="PROTEASOME"/>
</dbReference>
<keyword evidence="7 11" id="KW-0539">Nucleus</keyword>
<dbReference type="OrthoDB" id="429533at2759"/>
<dbReference type="InterPro" id="IPR023333">
    <property type="entry name" value="Proteasome_suB-type"/>
</dbReference>
<keyword evidence="4" id="KW-0888">Threonine protease</keyword>
<evidence type="ECO:0000256" key="10">
    <source>
        <dbReference type="PIRSR" id="PIRSR600243-1"/>
    </source>
</evidence>
<dbReference type="CDD" id="cd03763">
    <property type="entry name" value="proteasome_beta_type_7"/>
    <property type="match status" value="1"/>
</dbReference>
<comment type="similarity">
    <text evidence="11">Belongs to the peptidase T1B family.</text>
</comment>
<dbReference type="InterPro" id="IPR024689">
    <property type="entry name" value="Proteasome_bsu_C"/>
</dbReference>
<reference evidence="13" key="2">
    <citation type="submission" date="2022-10" db="EMBL/GenBank/DDBJ databases">
        <authorList>
            <consortium name="ENA_rothamsted_submissions"/>
            <consortium name="culmorum"/>
            <person name="King R."/>
        </authorList>
    </citation>
    <scope>NUCLEOTIDE SEQUENCE</scope>
</reference>
<dbReference type="EMBL" id="OU895877">
    <property type="protein sequence ID" value="CAG9801350.1"/>
    <property type="molecule type" value="Genomic_DNA"/>
</dbReference>
<feature type="domain" description="Proteasome beta subunit C-terminal" evidence="12">
    <location>
        <begin position="231"/>
        <end position="264"/>
    </location>
</feature>
<sequence length="274" mass="29846">MNSVLAPEIEQPGFNFSNCRRNERLINDGFKAPKTTKTGTTIVGIIYKDGVILGADTRATSGNIVSDKNCEKIHFLAKNMYCCGAGTAADTEMTTKMIASQLELHRLSTNRVVPVNCASTLLKQYLFRYQGHVSAALVLGGVDAQGPSIYCIYPHGSTDKLPYATMGSGSLAAMSVFESRWKPDMEEEEGKKLVRDAIAAGIFNDLGSGSNVDLCIIRKGNTEYLRNYELANQKGVRKVDYTFKRGTTGVLSVKKIAFDVVAESTTAVEQMDTN</sequence>
<dbReference type="GO" id="GO:0004298">
    <property type="term" value="F:threonine-type endopeptidase activity"/>
    <property type="evidence" value="ECO:0007669"/>
    <property type="project" value="UniProtKB-KW"/>
</dbReference>
<dbReference type="InterPro" id="IPR001353">
    <property type="entry name" value="Proteasome_sua/b"/>
</dbReference>
<dbReference type="GO" id="GO:0005839">
    <property type="term" value="C:proteasome core complex"/>
    <property type="evidence" value="ECO:0007669"/>
    <property type="project" value="InterPro"/>
</dbReference>
<evidence type="ECO:0000256" key="5">
    <source>
        <dbReference type="ARBA" id="ARBA00022801"/>
    </source>
</evidence>
<protein>
    <recommendedName>
        <fullName evidence="11">Proteasome subunit beta</fullName>
    </recommendedName>
</protein>
<dbReference type="PANTHER" id="PTHR32194">
    <property type="entry name" value="METALLOPROTEASE TLDD"/>
    <property type="match status" value="1"/>
</dbReference>
<comment type="subunit">
    <text evidence="9">The 26S proteasome consists of a 20S proteasome core and two 19S regulatory subunits. The 20S proteasome core is composed of 28 subunits that are arranged in four stacked rings, resulting in a barrel-shaped structure. The two end rings are each formed by seven alpha subunits, and the two central rings are each formed by seven beta subunits. The catalytic chamber with the active sites is on the inside of the barrel.</text>
</comment>
<evidence type="ECO:0000256" key="4">
    <source>
        <dbReference type="ARBA" id="ARBA00022698"/>
    </source>
</evidence>
<dbReference type="GO" id="GO:0005634">
    <property type="term" value="C:nucleus"/>
    <property type="evidence" value="ECO:0007669"/>
    <property type="project" value="UniProtKB-SubCell"/>
</dbReference>
<keyword evidence="14" id="KW-1185">Reference proteome</keyword>
<dbReference type="Proteomes" id="UP001153620">
    <property type="component" value="Chromosome 1"/>
</dbReference>
<evidence type="ECO:0000313" key="14">
    <source>
        <dbReference type="Proteomes" id="UP001153620"/>
    </source>
</evidence>
<evidence type="ECO:0000256" key="1">
    <source>
        <dbReference type="ARBA" id="ARBA00001198"/>
    </source>
</evidence>
<dbReference type="PROSITE" id="PS51476">
    <property type="entry name" value="PROTEASOME_BETA_2"/>
    <property type="match status" value="1"/>
</dbReference>
<comment type="subunit">
    <text evidence="11">Component of the proteasome complex.</text>
</comment>
<gene>
    <name evidence="13" type="ORF">CHIRRI_LOCUS4280</name>
</gene>
<reference evidence="13" key="1">
    <citation type="submission" date="2022-01" db="EMBL/GenBank/DDBJ databases">
        <authorList>
            <person name="King R."/>
        </authorList>
    </citation>
    <scope>NUCLEOTIDE SEQUENCE</scope>
</reference>
<organism evidence="13 14">
    <name type="scientific">Chironomus riparius</name>
    <dbReference type="NCBI Taxonomy" id="315576"/>
    <lineage>
        <taxon>Eukaryota</taxon>
        <taxon>Metazoa</taxon>
        <taxon>Ecdysozoa</taxon>
        <taxon>Arthropoda</taxon>
        <taxon>Hexapoda</taxon>
        <taxon>Insecta</taxon>
        <taxon>Pterygota</taxon>
        <taxon>Neoptera</taxon>
        <taxon>Endopterygota</taxon>
        <taxon>Diptera</taxon>
        <taxon>Nematocera</taxon>
        <taxon>Chironomoidea</taxon>
        <taxon>Chironomidae</taxon>
        <taxon>Chironominae</taxon>
        <taxon>Chironomus</taxon>
    </lineage>
</organism>
<dbReference type="AlphaFoldDB" id="A0A9N9RPX9"/>
<comment type="subcellular location">
    <subcellularLocation>
        <location evidence="11">Cytoplasm</location>
    </subcellularLocation>
    <subcellularLocation>
        <location evidence="11">Nucleus</location>
    </subcellularLocation>
</comment>
<dbReference type="SUPFAM" id="SSF56235">
    <property type="entry name" value="N-terminal nucleophile aminohydrolases (Ntn hydrolases)"/>
    <property type="match status" value="1"/>
</dbReference>
<feature type="active site" description="Nucleophile" evidence="10">
    <location>
        <position position="40"/>
    </location>
</feature>
<dbReference type="InterPro" id="IPR000243">
    <property type="entry name" value="Pept_T1A_subB"/>
</dbReference>
<comment type="function">
    <text evidence="8">Non-catalytic component of the proteasome, a multicatalytic proteinase complex which is characterized by its ability to cleave peptides with Arg, Phe, Tyr, Leu, and Glu adjacent to the leaving group at neutral or slightly basic pH. The proteasome has an ATP-dependent proteolytic activity.</text>
</comment>
<evidence type="ECO:0000313" key="13">
    <source>
        <dbReference type="EMBL" id="CAG9801350.1"/>
    </source>
</evidence>
<dbReference type="Gene3D" id="3.60.20.10">
    <property type="entry name" value="Glutamine Phosphoribosylpyrophosphate, subunit 1, domain 1"/>
    <property type="match status" value="1"/>
</dbReference>
<dbReference type="PANTHER" id="PTHR32194:SF4">
    <property type="entry name" value="PROTEASOME SUBUNIT BETA TYPE-7"/>
    <property type="match status" value="1"/>
</dbReference>
<keyword evidence="3" id="KW-0645">Protease</keyword>
<dbReference type="FunFam" id="3.60.20.10:FF:000005">
    <property type="entry name" value="Proteasome subunit beta type-2"/>
    <property type="match status" value="1"/>
</dbReference>
<keyword evidence="5" id="KW-0378">Hydrolase</keyword>
<comment type="catalytic activity">
    <reaction evidence="1">
        <text>Cleavage of peptide bonds with very broad specificity.</text>
        <dbReference type="EC" id="3.4.25.1"/>
    </reaction>
</comment>
<evidence type="ECO:0000256" key="8">
    <source>
        <dbReference type="ARBA" id="ARBA00024953"/>
    </source>
</evidence>
<evidence type="ECO:0000256" key="7">
    <source>
        <dbReference type="ARBA" id="ARBA00023242"/>
    </source>
</evidence>
<dbReference type="GO" id="GO:0051603">
    <property type="term" value="P:proteolysis involved in protein catabolic process"/>
    <property type="evidence" value="ECO:0007669"/>
    <property type="project" value="InterPro"/>
</dbReference>
<comment type="function">
    <text evidence="11">Component of the proteasome, a multicatalytic proteinase complex which is characterized by its ability to cleave peptides with Arg, Phe, Tyr, Leu, and Glu adjacent to the leaving group at neutral or slightly basic pH. The proteasome has an ATP-dependent proteolytic activity.</text>
</comment>
<evidence type="ECO:0000256" key="2">
    <source>
        <dbReference type="ARBA" id="ARBA00022490"/>
    </source>
</evidence>
<dbReference type="InterPro" id="IPR016050">
    <property type="entry name" value="Proteasome_bsu_CS"/>
</dbReference>
<dbReference type="PROSITE" id="PS00854">
    <property type="entry name" value="PROTEASOME_BETA_1"/>
    <property type="match status" value="1"/>
</dbReference>
<evidence type="ECO:0000256" key="11">
    <source>
        <dbReference type="RuleBase" id="RU004203"/>
    </source>
</evidence>
<dbReference type="Pfam" id="PF00227">
    <property type="entry name" value="Proteasome"/>
    <property type="match status" value="1"/>
</dbReference>
<keyword evidence="2 11" id="KW-0963">Cytoplasm</keyword>
<keyword evidence="6 11" id="KW-0647">Proteasome</keyword>
<proteinExistence type="inferred from homology"/>
<evidence type="ECO:0000256" key="9">
    <source>
        <dbReference type="ARBA" id="ARBA00026071"/>
    </source>
</evidence>